<dbReference type="Gene3D" id="1.10.357.10">
    <property type="entry name" value="Tetracycline Repressor, domain 2"/>
    <property type="match status" value="1"/>
</dbReference>
<evidence type="ECO:0000256" key="2">
    <source>
        <dbReference type="PROSITE-ProRule" id="PRU00335"/>
    </source>
</evidence>
<sequence length="230" mass="24755">MTETAVRRSHFTGEAYSARQNAVLESALALLVEGGERALTTASVARAANCSKESLYKWFGDRDGLLAAMITFQSSKVRAEPRPIGEAGLPALRAQLIGIAANLLRVLAGEVSVALNRLAIGQARRDAADLGHLVLEHGRRPIETRLSALLDAGRDAGLLSFDDTREAYRTLYGLVVRDMHVRLLLGDSLDEWSPSARAEEAIDQFLRLYGAEETTGPASKKAGAGNERTG</sequence>
<dbReference type="InterPro" id="IPR001647">
    <property type="entry name" value="HTH_TetR"/>
</dbReference>
<feature type="domain" description="HTH tetR-type" evidence="3">
    <location>
        <begin position="17"/>
        <end position="77"/>
    </location>
</feature>
<dbReference type="PANTHER" id="PTHR30055:SF146">
    <property type="entry name" value="HTH-TYPE TRANSCRIPTIONAL DUAL REGULATOR CECR"/>
    <property type="match status" value="1"/>
</dbReference>
<dbReference type="PRINTS" id="PR00455">
    <property type="entry name" value="HTHTETR"/>
</dbReference>
<dbReference type="OrthoDB" id="7914379at2"/>
<name>A0A1M5A5Q6_9HYPH</name>
<dbReference type="PANTHER" id="PTHR30055">
    <property type="entry name" value="HTH-TYPE TRANSCRIPTIONAL REGULATOR RUTR"/>
    <property type="match status" value="1"/>
</dbReference>
<gene>
    <name evidence="4" type="ORF">SAMN02745157_2011</name>
</gene>
<reference evidence="4 5" key="1">
    <citation type="submission" date="2016-11" db="EMBL/GenBank/DDBJ databases">
        <authorList>
            <person name="Jaros S."/>
            <person name="Januszkiewicz K."/>
            <person name="Wedrychowicz H."/>
        </authorList>
    </citation>
    <scope>NUCLEOTIDE SEQUENCE [LARGE SCALE GENOMIC DNA]</scope>
    <source>
        <strain evidence="4 5">DSM 19436</strain>
    </source>
</reference>
<dbReference type="InterPro" id="IPR050109">
    <property type="entry name" value="HTH-type_TetR-like_transc_reg"/>
</dbReference>
<feature type="DNA-binding region" description="H-T-H motif" evidence="2">
    <location>
        <begin position="40"/>
        <end position="59"/>
    </location>
</feature>
<dbReference type="RefSeq" id="WP_073052489.1">
    <property type="nucleotide sequence ID" value="NZ_FQUP01000001.1"/>
</dbReference>
<evidence type="ECO:0000259" key="3">
    <source>
        <dbReference type="PROSITE" id="PS50977"/>
    </source>
</evidence>
<evidence type="ECO:0000256" key="1">
    <source>
        <dbReference type="ARBA" id="ARBA00023125"/>
    </source>
</evidence>
<dbReference type="AlphaFoldDB" id="A0A1M5A5Q6"/>
<dbReference type="STRING" id="1122133.SAMN02745157_2011"/>
<keyword evidence="5" id="KW-1185">Reference proteome</keyword>
<dbReference type="InterPro" id="IPR039536">
    <property type="entry name" value="TetR_C_Proteobacteria"/>
</dbReference>
<dbReference type="SUPFAM" id="SSF46689">
    <property type="entry name" value="Homeodomain-like"/>
    <property type="match status" value="1"/>
</dbReference>
<dbReference type="Pfam" id="PF14246">
    <property type="entry name" value="TetR_C_7"/>
    <property type="match status" value="1"/>
</dbReference>
<dbReference type="GO" id="GO:0000976">
    <property type="term" value="F:transcription cis-regulatory region binding"/>
    <property type="evidence" value="ECO:0007669"/>
    <property type="project" value="TreeGrafter"/>
</dbReference>
<organism evidence="4 5">
    <name type="scientific">Kaistia soli DSM 19436</name>
    <dbReference type="NCBI Taxonomy" id="1122133"/>
    <lineage>
        <taxon>Bacteria</taxon>
        <taxon>Pseudomonadati</taxon>
        <taxon>Pseudomonadota</taxon>
        <taxon>Alphaproteobacteria</taxon>
        <taxon>Hyphomicrobiales</taxon>
        <taxon>Kaistiaceae</taxon>
        <taxon>Kaistia</taxon>
    </lineage>
</organism>
<dbReference type="Proteomes" id="UP000184485">
    <property type="component" value="Unassembled WGS sequence"/>
</dbReference>
<dbReference type="InterPro" id="IPR036271">
    <property type="entry name" value="Tet_transcr_reg_TetR-rel_C_sf"/>
</dbReference>
<dbReference type="Pfam" id="PF00440">
    <property type="entry name" value="TetR_N"/>
    <property type="match status" value="1"/>
</dbReference>
<dbReference type="InterPro" id="IPR009057">
    <property type="entry name" value="Homeodomain-like_sf"/>
</dbReference>
<dbReference type="SUPFAM" id="SSF48498">
    <property type="entry name" value="Tetracyclin repressor-like, C-terminal domain"/>
    <property type="match status" value="1"/>
</dbReference>
<accession>A0A1M5A5Q6</accession>
<protein>
    <submittedName>
        <fullName evidence="4">Transcriptional regulator, TetR family</fullName>
    </submittedName>
</protein>
<evidence type="ECO:0000313" key="5">
    <source>
        <dbReference type="Proteomes" id="UP000184485"/>
    </source>
</evidence>
<proteinExistence type="predicted"/>
<keyword evidence="1 2" id="KW-0238">DNA-binding</keyword>
<dbReference type="EMBL" id="FQUP01000001">
    <property type="protein sequence ID" value="SHF25162.1"/>
    <property type="molecule type" value="Genomic_DNA"/>
</dbReference>
<dbReference type="PROSITE" id="PS50977">
    <property type="entry name" value="HTH_TETR_2"/>
    <property type="match status" value="1"/>
</dbReference>
<evidence type="ECO:0000313" key="4">
    <source>
        <dbReference type="EMBL" id="SHF25162.1"/>
    </source>
</evidence>
<dbReference type="Gene3D" id="1.10.10.60">
    <property type="entry name" value="Homeodomain-like"/>
    <property type="match status" value="1"/>
</dbReference>
<dbReference type="GO" id="GO:0003700">
    <property type="term" value="F:DNA-binding transcription factor activity"/>
    <property type="evidence" value="ECO:0007669"/>
    <property type="project" value="TreeGrafter"/>
</dbReference>